<evidence type="ECO:0000256" key="6">
    <source>
        <dbReference type="SAM" id="MobiDB-lite"/>
    </source>
</evidence>
<accession>A0A418SEX6</accession>
<proteinExistence type="inferred from homology"/>
<dbReference type="InterPro" id="IPR012406">
    <property type="entry name" value="UreE"/>
</dbReference>
<sequence length="182" mass="19787">MIRALSTLTSEAVDSTRVTDSVTLDYDARFIRRKGLQTDGGNRILVDLAQTMSLNEGDALQLEDGCLITVRAAPEPLLQVTGPHLVRLAWHVGNRHTPCQILDDHLLIRQDKVIATMLTHLGATLVPVQAPFVPEGGAYGHGRTHSHEHGKTLNGGDHDHGHSHGDGHAHDHGHSHSHSHDN</sequence>
<evidence type="ECO:0000256" key="5">
    <source>
        <dbReference type="HAMAP-Rule" id="MF_00822"/>
    </source>
</evidence>
<organism evidence="8 9">
    <name type="scientific">Pseudooceanicola algae</name>
    <dbReference type="NCBI Taxonomy" id="1537215"/>
    <lineage>
        <taxon>Bacteria</taxon>
        <taxon>Pseudomonadati</taxon>
        <taxon>Pseudomonadota</taxon>
        <taxon>Alphaproteobacteria</taxon>
        <taxon>Rhodobacterales</taxon>
        <taxon>Paracoccaceae</taxon>
        <taxon>Pseudooceanicola</taxon>
    </lineage>
</organism>
<dbReference type="OrthoDB" id="9802215at2"/>
<evidence type="ECO:0000256" key="2">
    <source>
        <dbReference type="ARBA" id="ARBA00022490"/>
    </source>
</evidence>
<protein>
    <recommendedName>
        <fullName evidence="5">Urease accessory protein UreE</fullName>
    </recommendedName>
</protein>
<dbReference type="GO" id="GO:0065003">
    <property type="term" value="P:protein-containing complex assembly"/>
    <property type="evidence" value="ECO:0007669"/>
    <property type="project" value="InterPro"/>
</dbReference>
<dbReference type="Gene3D" id="2.60.260.20">
    <property type="entry name" value="Urease metallochaperone UreE, N-terminal domain"/>
    <property type="match status" value="1"/>
</dbReference>
<evidence type="ECO:0000256" key="3">
    <source>
        <dbReference type="ARBA" id="ARBA00022596"/>
    </source>
</evidence>
<dbReference type="Proteomes" id="UP000283786">
    <property type="component" value="Chromosome"/>
</dbReference>
<dbReference type="RefSeq" id="WP_119839792.1">
    <property type="nucleotide sequence ID" value="NZ_CP060436.1"/>
</dbReference>
<evidence type="ECO:0000256" key="4">
    <source>
        <dbReference type="ARBA" id="ARBA00023186"/>
    </source>
</evidence>
<dbReference type="GO" id="GO:0005737">
    <property type="term" value="C:cytoplasm"/>
    <property type="evidence" value="ECO:0007669"/>
    <property type="project" value="UniProtKB-SubCell"/>
</dbReference>
<feature type="domain" description="UreE urease accessory N-terminal" evidence="7">
    <location>
        <begin position="5"/>
        <end position="68"/>
    </location>
</feature>
<feature type="region of interest" description="Disordered" evidence="6">
    <location>
        <begin position="136"/>
        <end position="182"/>
    </location>
</feature>
<dbReference type="Pfam" id="PF02814">
    <property type="entry name" value="UreE_N"/>
    <property type="match status" value="1"/>
</dbReference>
<dbReference type="InterPro" id="IPR004029">
    <property type="entry name" value="UreE_N"/>
</dbReference>
<dbReference type="InterPro" id="IPR007864">
    <property type="entry name" value="UreE_C_dom"/>
</dbReference>
<comment type="function">
    <text evidence="5">Involved in urease metallocenter assembly. Binds nickel. Probably functions as a nickel donor during metallocenter assembly.</text>
</comment>
<evidence type="ECO:0000313" key="9">
    <source>
        <dbReference type="Proteomes" id="UP000283786"/>
    </source>
</evidence>
<dbReference type="GO" id="GO:0019627">
    <property type="term" value="P:urea metabolic process"/>
    <property type="evidence" value="ECO:0007669"/>
    <property type="project" value="InterPro"/>
</dbReference>
<dbReference type="CDD" id="cd00571">
    <property type="entry name" value="UreE"/>
    <property type="match status" value="1"/>
</dbReference>
<reference evidence="8 9" key="1">
    <citation type="submission" date="2020-08" db="EMBL/GenBank/DDBJ databases">
        <title>Genome sequence of Rhodobacteraceae bacterium Lw-13e.</title>
        <authorList>
            <person name="Poehlein A."/>
            <person name="Wolter L."/>
            <person name="Daniel R."/>
            <person name="Brinkhoff T."/>
        </authorList>
    </citation>
    <scope>NUCLEOTIDE SEQUENCE [LARGE SCALE GENOMIC DNA]</scope>
    <source>
        <strain evidence="8 9">Lw-13e</strain>
    </source>
</reference>
<dbReference type="HAMAP" id="MF_00822">
    <property type="entry name" value="UreE"/>
    <property type="match status" value="1"/>
</dbReference>
<keyword evidence="2 5" id="KW-0963">Cytoplasm</keyword>
<name>A0A418SEX6_9RHOB</name>
<feature type="compositionally biased region" description="Basic and acidic residues" evidence="6">
    <location>
        <begin position="145"/>
        <end position="182"/>
    </location>
</feature>
<dbReference type="SUPFAM" id="SSF69287">
    <property type="entry name" value="Urease metallochaperone UreE, N-terminal domain"/>
    <property type="match status" value="1"/>
</dbReference>
<dbReference type="GO" id="GO:0016151">
    <property type="term" value="F:nickel cation binding"/>
    <property type="evidence" value="ECO:0007669"/>
    <property type="project" value="UniProtKB-UniRule"/>
</dbReference>
<dbReference type="SUPFAM" id="SSF69737">
    <property type="entry name" value="Urease metallochaperone UreE, C-terminal domain"/>
    <property type="match status" value="1"/>
</dbReference>
<dbReference type="InterPro" id="IPR036118">
    <property type="entry name" value="UreE_N_sf"/>
</dbReference>
<dbReference type="SMART" id="SM00988">
    <property type="entry name" value="UreE_N"/>
    <property type="match status" value="1"/>
</dbReference>
<dbReference type="GO" id="GO:0006457">
    <property type="term" value="P:protein folding"/>
    <property type="evidence" value="ECO:0007669"/>
    <property type="project" value="InterPro"/>
</dbReference>
<gene>
    <name evidence="5 8" type="primary">ureE</name>
    <name evidence="8" type="ORF">PSAL_002590</name>
</gene>
<keyword evidence="9" id="KW-1185">Reference proteome</keyword>
<keyword evidence="3 5" id="KW-0533">Nickel</keyword>
<dbReference type="AlphaFoldDB" id="A0A418SEX6"/>
<comment type="similarity">
    <text evidence="5">Belongs to the UreE family.</text>
</comment>
<dbReference type="EMBL" id="CP060436">
    <property type="protein sequence ID" value="QPM89050.1"/>
    <property type="molecule type" value="Genomic_DNA"/>
</dbReference>
<keyword evidence="4 5" id="KW-0143">Chaperone</keyword>
<dbReference type="KEGG" id="palw:PSAL_002590"/>
<dbReference type="GO" id="GO:0051082">
    <property type="term" value="F:unfolded protein binding"/>
    <property type="evidence" value="ECO:0007669"/>
    <property type="project" value="UniProtKB-UniRule"/>
</dbReference>
<evidence type="ECO:0000256" key="1">
    <source>
        <dbReference type="ARBA" id="ARBA00004496"/>
    </source>
</evidence>
<dbReference type="Gene3D" id="3.30.70.790">
    <property type="entry name" value="UreE, C-terminal domain"/>
    <property type="match status" value="1"/>
</dbReference>
<dbReference type="Pfam" id="PF05194">
    <property type="entry name" value="UreE_C"/>
    <property type="match status" value="1"/>
</dbReference>
<evidence type="ECO:0000259" key="7">
    <source>
        <dbReference type="SMART" id="SM00988"/>
    </source>
</evidence>
<evidence type="ECO:0000313" key="8">
    <source>
        <dbReference type="EMBL" id="QPM89050.1"/>
    </source>
</evidence>
<comment type="subcellular location">
    <subcellularLocation>
        <location evidence="1 5">Cytoplasm</location>
    </subcellularLocation>
</comment>